<dbReference type="PANTHER" id="PTHR30212:SF2">
    <property type="entry name" value="PROTEIN YIIM"/>
    <property type="match status" value="1"/>
</dbReference>
<organism evidence="12 13">
    <name type="scientific">Karstenula rhodostoma CBS 690.94</name>
    <dbReference type="NCBI Taxonomy" id="1392251"/>
    <lineage>
        <taxon>Eukaryota</taxon>
        <taxon>Fungi</taxon>
        <taxon>Dikarya</taxon>
        <taxon>Ascomycota</taxon>
        <taxon>Pezizomycotina</taxon>
        <taxon>Dothideomycetes</taxon>
        <taxon>Pleosporomycetidae</taxon>
        <taxon>Pleosporales</taxon>
        <taxon>Massarineae</taxon>
        <taxon>Didymosphaeriaceae</taxon>
        <taxon>Karstenula</taxon>
    </lineage>
</organism>
<dbReference type="InterPro" id="IPR036010">
    <property type="entry name" value="2Fe-2S_ferredoxin-like_sf"/>
</dbReference>
<dbReference type="PROSITE" id="PS51085">
    <property type="entry name" value="2FE2S_FER_2"/>
    <property type="match status" value="1"/>
</dbReference>
<feature type="domain" description="MOSC" evidence="10">
    <location>
        <begin position="40"/>
        <end position="182"/>
    </location>
</feature>
<comment type="caution">
    <text evidence="12">The sequence shown here is derived from an EMBL/GenBank/DDBJ whole genome shotgun (WGS) entry which is preliminary data.</text>
</comment>
<dbReference type="InterPro" id="IPR001041">
    <property type="entry name" value="2Fe-2S_ferredoxin-type"/>
</dbReference>
<dbReference type="SUPFAM" id="SSF54292">
    <property type="entry name" value="2Fe-2S ferredoxin-like"/>
    <property type="match status" value="1"/>
</dbReference>
<evidence type="ECO:0000259" key="10">
    <source>
        <dbReference type="PROSITE" id="PS51340"/>
    </source>
</evidence>
<dbReference type="PANTHER" id="PTHR30212">
    <property type="entry name" value="PROTEIN YIIM"/>
    <property type="match status" value="1"/>
</dbReference>
<keyword evidence="7" id="KW-0408">Iron</keyword>
<dbReference type="SUPFAM" id="SSF63380">
    <property type="entry name" value="Riboflavin synthase domain-like"/>
    <property type="match status" value="1"/>
</dbReference>
<dbReference type="Gene3D" id="3.10.20.30">
    <property type="match status" value="1"/>
</dbReference>
<protein>
    <submittedName>
        <fullName evidence="12">Cytochrome P450 CYP645A1</fullName>
    </submittedName>
</protein>
<keyword evidence="2" id="KW-0285">Flavoprotein</keyword>
<dbReference type="GO" id="GO:0051537">
    <property type="term" value="F:2 iron, 2 sulfur cluster binding"/>
    <property type="evidence" value="ECO:0007669"/>
    <property type="project" value="UniProtKB-KW"/>
</dbReference>
<dbReference type="InterPro" id="IPR006058">
    <property type="entry name" value="2Fe2S_fd_BS"/>
</dbReference>
<proteinExistence type="predicted"/>
<dbReference type="AlphaFoldDB" id="A0A9P4P5U4"/>
<gene>
    <name evidence="12" type="ORF">P171DRAFT_424577</name>
</gene>
<dbReference type="InterPro" id="IPR012675">
    <property type="entry name" value="Beta-grasp_dom_sf"/>
</dbReference>
<dbReference type="GO" id="GO:0016491">
    <property type="term" value="F:oxidoreductase activity"/>
    <property type="evidence" value="ECO:0007669"/>
    <property type="project" value="UniProtKB-KW"/>
</dbReference>
<evidence type="ECO:0000256" key="3">
    <source>
        <dbReference type="ARBA" id="ARBA00022643"/>
    </source>
</evidence>
<dbReference type="PROSITE" id="PS00197">
    <property type="entry name" value="2FE2S_FER_1"/>
    <property type="match status" value="1"/>
</dbReference>
<evidence type="ECO:0000313" key="12">
    <source>
        <dbReference type="EMBL" id="KAF2437772.1"/>
    </source>
</evidence>
<dbReference type="InterPro" id="IPR052353">
    <property type="entry name" value="Benzoxazolinone_Detox_Enz"/>
</dbReference>
<keyword evidence="8" id="KW-0411">Iron-sulfur</keyword>
<dbReference type="InterPro" id="IPR011037">
    <property type="entry name" value="Pyrv_Knase-like_insert_dom_sf"/>
</dbReference>
<evidence type="ECO:0000256" key="8">
    <source>
        <dbReference type="ARBA" id="ARBA00023014"/>
    </source>
</evidence>
<dbReference type="GO" id="GO:0030151">
    <property type="term" value="F:molybdenum ion binding"/>
    <property type="evidence" value="ECO:0007669"/>
    <property type="project" value="InterPro"/>
</dbReference>
<dbReference type="Pfam" id="PF03473">
    <property type="entry name" value="MOSC"/>
    <property type="match status" value="1"/>
</dbReference>
<evidence type="ECO:0000256" key="4">
    <source>
        <dbReference type="ARBA" id="ARBA00022714"/>
    </source>
</evidence>
<reference evidence="12" key="1">
    <citation type="journal article" date="2020" name="Stud. Mycol.">
        <title>101 Dothideomycetes genomes: a test case for predicting lifestyles and emergence of pathogens.</title>
        <authorList>
            <person name="Haridas S."/>
            <person name="Albert R."/>
            <person name="Binder M."/>
            <person name="Bloem J."/>
            <person name="Labutti K."/>
            <person name="Salamov A."/>
            <person name="Andreopoulos B."/>
            <person name="Baker S."/>
            <person name="Barry K."/>
            <person name="Bills G."/>
            <person name="Bluhm B."/>
            <person name="Cannon C."/>
            <person name="Castanera R."/>
            <person name="Culley D."/>
            <person name="Daum C."/>
            <person name="Ezra D."/>
            <person name="Gonzalez J."/>
            <person name="Henrissat B."/>
            <person name="Kuo A."/>
            <person name="Liang C."/>
            <person name="Lipzen A."/>
            <person name="Lutzoni F."/>
            <person name="Magnuson J."/>
            <person name="Mondo S."/>
            <person name="Nolan M."/>
            <person name="Ohm R."/>
            <person name="Pangilinan J."/>
            <person name="Park H.-J."/>
            <person name="Ramirez L."/>
            <person name="Alfaro M."/>
            <person name="Sun H."/>
            <person name="Tritt A."/>
            <person name="Yoshinaga Y."/>
            <person name="Zwiers L.-H."/>
            <person name="Turgeon B."/>
            <person name="Goodwin S."/>
            <person name="Spatafora J."/>
            <person name="Crous P."/>
            <person name="Grigoriev I."/>
        </authorList>
    </citation>
    <scope>NUCLEOTIDE SEQUENCE</scope>
    <source>
        <strain evidence="12">CBS 690.94</strain>
    </source>
</reference>
<dbReference type="Pfam" id="PF00111">
    <property type="entry name" value="Fer2"/>
    <property type="match status" value="1"/>
</dbReference>
<evidence type="ECO:0000256" key="7">
    <source>
        <dbReference type="ARBA" id="ARBA00023004"/>
    </source>
</evidence>
<dbReference type="OrthoDB" id="5390at2759"/>
<dbReference type="Gene3D" id="3.40.50.80">
    <property type="entry name" value="Nucleotide-binding domain of ferredoxin-NADP reductase (FNR) module"/>
    <property type="match status" value="1"/>
</dbReference>
<evidence type="ECO:0000256" key="6">
    <source>
        <dbReference type="ARBA" id="ARBA00023002"/>
    </source>
</evidence>
<evidence type="ECO:0000256" key="5">
    <source>
        <dbReference type="ARBA" id="ARBA00022723"/>
    </source>
</evidence>
<keyword evidence="13" id="KW-1185">Reference proteome</keyword>
<dbReference type="InterPro" id="IPR005302">
    <property type="entry name" value="MoCF_Sase_C"/>
</dbReference>
<keyword evidence="6" id="KW-0560">Oxidoreductase</keyword>
<dbReference type="PROSITE" id="PS51340">
    <property type="entry name" value="MOSC"/>
    <property type="match status" value="1"/>
</dbReference>
<feature type="domain" description="2Fe-2S ferredoxin-type" evidence="9">
    <location>
        <begin position="465"/>
        <end position="551"/>
    </location>
</feature>
<evidence type="ECO:0000256" key="1">
    <source>
        <dbReference type="ARBA" id="ARBA00001917"/>
    </source>
</evidence>
<dbReference type="InterPro" id="IPR017927">
    <property type="entry name" value="FAD-bd_FR_type"/>
</dbReference>
<dbReference type="CDD" id="cd00207">
    <property type="entry name" value="fer2"/>
    <property type="match status" value="1"/>
</dbReference>
<dbReference type="InterPro" id="IPR054582">
    <property type="entry name" value="DmmA-like_N"/>
</dbReference>
<comment type="cofactor">
    <cofactor evidence="1">
        <name>FMN</name>
        <dbReference type="ChEBI" id="CHEBI:58210"/>
    </cofactor>
</comment>
<accession>A0A9P4P5U4</accession>
<keyword evidence="4" id="KW-0001">2Fe-2S</keyword>
<feature type="domain" description="FAD-binding FR-type" evidence="11">
    <location>
        <begin position="241"/>
        <end position="348"/>
    </location>
</feature>
<evidence type="ECO:0000259" key="9">
    <source>
        <dbReference type="PROSITE" id="PS51085"/>
    </source>
</evidence>
<dbReference type="Gene3D" id="2.40.30.10">
    <property type="entry name" value="Translation factors"/>
    <property type="match status" value="1"/>
</dbReference>
<dbReference type="GO" id="GO:0030170">
    <property type="term" value="F:pyridoxal phosphate binding"/>
    <property type="evidence" value="ECO:0007669"/>
    <property type="project" value="InterPro"/>
</dbReference>
<dbReference type="CDD" id="cd06185">
    <property type="entry name" value="PDR_like"/>
    <property type="match status" value="1"/>
</dbReference>
<dbReference type="SUPFAM" id="SSF50800">
    <property type="entry name" value="PK beta-barrel domain-like"/>
    <property type="match status" value="1"/>
</dbReference>
<dbReference type="SUPFAM" id="SSF52343">
    <property type="entry name" value="Ferredoxin reductase-like, C-terminal NADP-linked domain"/>
    <property type="match status" value="1"/>
</dbReference>
<dbReference type="EMBL" id="MU001514">
    <property type="protein sequence ID" value="KAF2437772.1"/>
    <property type="molecule type" value="Genomic_DNA"/>
</dbReference>
<dbReference type="InterPro" id="IPR017938">
    <property type="entry name" value="Riboflavin_synthase-like_b-brl"/>
</dbReference>
<dbReference type="Pfam" id="PF22290">
    <property type="entry name" value="DmmA-like_N"/>
    <property type="match status" value="1"/>
</dbReference>
<dbReference type="Gene3D" id="2.40.33.20">
    <property type="entry name" value="PK beta-barrel domain-like"/>
    <property type="match status" value="1"/>
</dbReference>
<evidence type="ECO:0000256" key="2">
    <source>
        <dbReference type="ARBA" id="ARBA00022630"/>
    </source>
</evidence>
<dbReference type="PROSITE" id="PS51384">
    <property type="entry name" value="FAD_FR"/>
    <property type="match status" value="1"/>
</dbReference>
<name>A0A9P4P5U4_9PLEO</name>
<dbReference type="Proteomes" id="UP000799764">
    <property type="component" value="Unassembled WGS sequence"/>
</dbReference>
<keyword evidence="3" id="KW-0288">FMN</keyword>
<dbReference type="InterPro" id="IPR039261">
    <property type="entry name" value="FNR_nucleotide-bd"/>
</dbReference>
<keyword evidence="5" id="KW-0479">Metal-binding</keyword>
<sequence length="551" mass="60457">MVVPIVDLHAPLERDVIVEVRRGKMKPMPGLTIESGIDKSIVDGSIWVGKTGLDGDEHDMTFHGGPTKAVHAYCSAHYPTWQTDHPAAAPRFTPGAFGENLVFLHLNERNICIGDVFAVGPSTSPTPLTLQVSQPRQPCFKLNHRFGLKNFAPETTRLSRTGWYFRVLSEGWVRAGMEVQLVERPYAAWTLERVQGVLYRGMEGAAEMRHLLGVEELTEEIKGVLRRRLSKLEDPIKKKNVIWTEWKVVTKTQQTPRITSFSFEAVDGNVHATTPKAGSHVKLRLPNGLVRAYSIVHGSSAHFELAIARADDSRGGSKYLHESVRVGDVLQVGAITAGIQPNAMASSHVFLVAGIGITAFLWLVEDMVAVNLNVQLHYAVRGAEEVAFRKQLEALAGRVVVYDKAQGQRLDVRSVVENMPWNSQVYVCGPRRLMDDAVGAAREAGLGEKDVHFEAFGADVGGDPFEVVVRDREGRKVVVEGEETLLEVLQREFGDVVGSSCEVGNCGTCKVRVRCGEVEHRGTALSAGEKDGEMLSCVSRGVGKIEIEIGE</sequence>
<evidence type="ECO:0000313" key="13">
    <source>
        <dbReference type="Proteomes" id="UP000799764"/>
    </source>
</evidence>
<evidence type="ECO:0000259" key="11">
    <source>
        <dbReference type="PROSITE" id="PS51384"/>
    </source>
</evidence>